<feature type="region of interest" description="Disordered" evidence="3">
    <location>
        <begin position="201"/>
        <end position="231"/>
    </location>
</feature>
<feature type="region of interest" description="Disordered" evidence="3">
    <location>
        <begin position="331"/>
        <end position="459"/>
    </location>
</feature>
<dbReference type="PROSITE" id="PS50014">
    <property type="entry name" value="BROMODOMAIN_2"/>
    <property type="match status" value="1"/>
</dbReference>
<feature type="compositionally biased region" description="Polar residues" evidence="3">
    <location>
        <begin position="218"/>
        <end position="231"/>
    </location>
</feature>
<dbReference type="EnsemblPlants" id="Kaladp0095s0330.1.v1.1">
    <property type="protein sequence ID" value="Kaladp0095s0330.1.v1.1"/>
    <property type="gene ID" value="Kaladp0095s0330.v1.1"/>
</dbReference>
<dbReference type="InterPro" id="IPR001487">
    <property type="entry name" value="Bromodomain"/>
</dbReference>
<dbReference type="Gene3D" id="1.20.920.10">
    <property type="entry name" value="Bromodomain-like"/>
    <property type="match status" value="1"/>
</dbReference>
<dbReference type="Proteomes" id="UP000594263">
    <property type="component" value="Unplaced"/>
</dbReference>
<dbReference type="InterPro" id="IPR036427">
    <property type="entry name" value="Bromodomain-like_sf"/>
</dbReference>
<evidence type="ECO:0000256" key="3">
    <source>
        <dbReference type="SAM" id="MobiDB-lite"/>
    </source>
</evidence>
<feature type="domain" description="Bromo" evidence="4">
    <location>
        <begin position="245"/>
        <end position="315"/>
    </location>
</feature>
<evidence type="ECO:0000313" key="6">
    <source>
        <dbReference type="Proteomes" id="UP000594263"/>
    </source>
</evidence>
<feature type="compositionally biased region" description="Basic residues" evidence="3">
    <location>
        <begin position="201"/>
        <end position="213"/>
    </location>
</feature>
<dbReference type="Pfam" id="PF00439">
    <property type="entry name" value="Bromodomain"/>
    <property type="match status" value="1"/>
</dbReference>
<keyword evidence="6" id="KW-1185">Reference proteome</keyword>
<sequence length="503" mass="55851">MEAEEGWGTWEELILVSAVLRHGTAEWDAVVAELRARTCAPGRFTPEVCKAKYEDLQQRYSTCPDLLEELRKQRIAELRRNVEKYDGSIGFLQTKLQNLKAKKDHSSSIDYQASPLESPAQTSERQSSGKEPSKDGLSAGSFTQDIHKIRSPPIHAPTGLLGSPQIRPQAPPLPSGSSKQEKKPIAVDLVKIVQMKFGIGVKKKRGKRKRRGCGKAEPTSQLDESDQGSDGSKCNELTTVFDMILSNEYASIFRRRLDSQKRARYRNIVRQHMDLDTIRSRIDKRAVTTVKELLRDVLLLATNAALFYSRNTREHKYAVILKDIVIKLATEHKKKSPSSRTPPVAAPVGSPATTPSVKPTIPNTSAQRSPASDKLENSGQDPKTPPTKPDASHPIKAASNVNRQALNAKHGRSMERRSELKSAAASVNNKHSVKDGSRQQRQAPVKLPSSVNARSFRDLPRQLQPRVKVASVNELKRKRSRRIPAVEAPQGFTSCVKQVQIDA</sequence>
<evidence type="ECO:0000259" key="4">
    <source>
        <dbReference type="PROSITE" id="PS50014"/>
    </source>
</evidence>
<dbReference type="CDD" id="cd00167">
    <property type="entry name" value="SANT"/>
    <property type="match status" value="1"/>
</dbReference>
<dbReference type="CDD" id="cd04369">
    <property type="entry name" value="Bromodomain"/>
    <property type="match status" value="1"/>
</dbReference>
<reference evidence="5" key="1">
    <citation type="submission" date="2021-01" db="UniProtKB">
        <authorList>
            <consortium name="EnsemblPlants"/>
        </authorList>
    </citation>
    <scope>IDENTIFICATION</scope>
</reference>
<evidence type="ECO:0000256" key="1">
    <source>
        <dbReference type="ARBA" id="ARBA00023117"/>
    </source>
</evidence>
<name>A0A7N0V1L4_KALFE</name>
<proteinExistence type="predicted"/>
<dbReference type="OMA" id="KRYSGCT"/>
<evidence type="ECO:0000313" key="5">
    <source>
        <dbReference type="EnsemblPlants" id="Kaladp0095s0330.1.v1.1"/>
    </source>
</evidence>
<dbReference type="SMART" id="SM00297">
    <property type="entry name" value="BROMO"/>
    <property type="match status" value="1"/>
</dbReference>
<dbReference type="InterPro" id="IPR001005">
    <property type="entry name" value="SANT/Myb"/>
</dbReference>
<protein>
    <recommendedName>
        <fullName evidence="4">Bromo domain-containing protein</fullName>
    </recommendedName>
</protein>
<dbReference type="PANTHER" id="PTHR37888">
    <property type="entry name" value="DNA-BINDING BROMODOMAIN-CONTAINING PROTEIN"/>
    <property type="match status" value="1"/>
</dbReference>
<dbReference type="AlphaFoldDB" id="A0A7N0V1L4"/>
<dbReference type="Gramene" id="Kaladp0095s0330.1.v1.1">
    <property type="protein sequence ID" value="Kaladp0095s0330.1.v1.1"/>
    <property type="gene ID" value="Kaladp0095s0330.v1.1"/>
</dbReference>
<evidence type="ECO:0000256" key="2">
    <source>
        <dbReference type="PROSITE-ProRule" id="PRU00035"/>
    </source>
</evidence>
<dbReference type="SUPFAM" id="SSF47370">
    <property type="entry name" value="Bromodomain"/>
    <property type="match status" value="1"/>
</dbReference>
<organism evidence="5 6">
    <name type="scientific">Kalanchoe fedtschenkoi</name>
    <name type="common">Lavender scallops</name>
    <name type="synonym">South American air plant</name>
    <dbReference type="NCBI Taxonomy" id="63787"/>
    <lineage>
        <taxon>Eukaryota</taxon>
        <taxon>Viridiplantae</taxon>
        <taxon>Streptophyta</taxon>
        <taxon>Embryophyta</taxon>
        <taxon>Tracheophyta</taxon>
        <taxon>Spermatophyta</taxon>
        <taxon>Magnoliopsida</taxon>
        <taxon>eudicotyledons</taxon>
        <taxon>Gunneridae</taxon>
        <taxon>Pentapetalae</taxon>
        <taxon>Saxifragales</taxon>
        <taxon>Crassulaceae</taxon>
        <taxon>Kalanchoe</taxon>
    </lineage>
</organism>
<feature type="region of interest" description="Disordered" evidence="3">
    <location>
        <begin position="107"/>
        <end position="182"/>
    </location>
</feature>
<keyword evidence="1 2" id="KW-0103">Bromodomain</keyword>
<accession>A0A7N0V1L4</accession>
<feature type="compositionally biased region" description="Polar residues" evidence="3">
    <location>
        <begin position="351"/>
        <end position="370"/>
    </location>
</feature>
<dbReference type="PANTHER" id="PTHR37888:SF11">
    <property type="entry name" value="DNA-BINDING BROMODOMAIN-CONTAINING PROTEIN"/>
    <property type="match status" value="1"/>
</dbReference>